<dbReference type="Pfam" id="PF08487">
    <property type="entry name" value="VIT"/>
    <property type="match status" value="1"/>
</dbReference>
<evidence type="ECO:0000259" key="7">
    <source>
        <dbReference type="PROSITE" id="PS50234"/>
    </source>
</evidence>
<comment type="subcellular location">
    <subcellularLocation>
        <location evidence="1">Chromosome</location>
    </subcellularLocation>
    <subcellularLocation>
        <location evidence="2">Nucleus</location>
        <location evidence="2">Nuclear pore complex</location>
    </subcellularLocation>
</comment>
<dbReference type="PANTHER" id="PTHR45737">
    <property type="entry name" value="VON WILLEBRAND FACTOR A DOMAIN-CONTAINING PROTEIN 5A"/>
    <property type="match status" value="1"/>
</dbReference>
<dbReference type="OrthoDB" id="1729737at2759"/>
<dbReference type="OMA" id="PSHPIAM"/>
<dbReference type="SMART" id="SM00609">
    <property type="entry name" value="VIT"/>
    <property type="match status" value="1"/>
</dbReference>
<evidence type="ECO:0000256" key="3">
    <source>
        <dbReference type="ARBA" id="ARBA00022454"/>
    </source>
</evidence>
<feature type="region of interest" description="Disordered" evidence="6">
    <location>
        <begin position="974"/>
        <end position="994"/>
    </location>
</feature>
<keyword evidence="5" id="KW-0544">Nucleosome core</keyword>
<evidence type="ECO:0000256" key="6">
    <source>
        <dbReference type="SAM" id="MobiDB-lite"/>
    </source>
</evidence>
<proteinExistence type="predicted"/>
<keyword evidence="4" id="KW-0811">Translocation</keyword>
<feature type="domain" description="VWFA" evidence="7">
    <location>
        <begin position="286"/>
        <end position="466"/>
    </location>
</feature>
<feature type="domain" description="VIT" evidence="8">
    <location>
        <begin position="12"/>
        <end position="143"/>
    </location>
</feature>
<dbReference type="PROSITE" id="PS51468">
    <property type="entry name" value="VIT"/>
    <property type="match status" value="1"/>
</dbReference>
<feature type="compositionally biased region" description="Low complexity" evidence="6">
    <location>
        <begin position="982"/>
        <end position="994"/>
    </location>
</feature>
<reference evidence="10" key="1">
    <citation type="journal article" date="2015" name="Genome Announc.">
        <title>Draft whole-genome sequence of the biocontrol agent Trichoderma harzianum T6776.</title>
        <authorList>
            <person name="Baroncelli R."/>
            <person name="Piaggeschi G."/>
            <person name="Fiorini L."/>
            <person name="Bertolini E."/>
            <person name="Zapparata A."/>
            <person name="Pe M.E."/>
            <person name="Sarrocco S."/>
            <person name="Vannacci G."/>
        </authorList>
    </citation>
    <scope>NUCLEOTIDE SEQUENCE [LARGE SCALE GENOMIC DNA]</scope>
    <source>
        <strain evidence="10">T6776</strain>
    </source>
</reference>
<feature type="compositionally biased region" description="Acidic residues" evidence="6">
    <location>
        <begin position="692"/>
        <end position="718"/>
    </location>
</feature>
<dbReference type="GO" id="GO:0000786">
    <property type="term" value="C:nucleosome"/>
    <property type="evidence" value="ECO:0007669"/>
    <property type="project" value="UniProtKB-KW"/>
</dbReference>
<name>A0A0F9X434_TRIHA</name>
<keyword evidence="4" id="KW-0509">mRNA transport</keyword>
<dbReference type="GO" id="GO:0030527">
    <property type="term" value="F:structural constituent of chromatin"/>
    <property type="evidence" value="ECO:0007669"/>
    <property type="project" value="InterPro"/>
</dbReference>
<dbReference type="Pfam" id="PF13768">
    <property type="entry name" value="VWA_3"/>
    <property type="match status" value="1"/>
</dbReference>
<evidence type="ECO:0000256" key="4">
    <source>
        <dbReference type="ARBA" id="ARBA00023132"/>
    </source>
</evidence>
<comment type="caution">
    <text evidence="9">The sequence shown here is derived from an EMBL/GenBank/DDBJ whole genome shotgun (WGS) entry which is preliminary data.</text>
</comment>
<sequence length="1130" mass="122027">MFRYNNPNAIPSCGIYIVIDNDIKFLPIVSLDVHTSIIASTSRTVLTQTFVTTGTSLKNVKYVFPLYDGVSVVGFECAIGSRVIKGVVKEREEAKQEYQAAVASGKIAGLLEQSLEASDVFSTSLGNIPSRAKSVKVEITYLGELKHDAQVDGLRFTIPTRLAPRYGQHSMTGSNTFQGGKHITITVDADVSSGSAIKSIQSPSHPISVNIGTLSTATSDTPSLQKAHATLSQGSAELDRDFIIQIVATGLGDPIAVLETHPTIPNQRALMATLVPRFNLPMEMTEVVFLCDRSGSMGGGQKIPNVVDALKIFLKSMPVGIKFNICSFGSHYEFLWERSMTYEEGTLETAMNHVSGFSANFGGTEMYRPMEDVFKRRYKDLNLEVILLTDGETWAQEDLFKLINTQVSESKGAVRVFTLGVGTDVSHALIEGVARAGNGFAQTVGENEKMDRMLIRMLKGALTPHITDYTLEIKYENNDGSVEENDDDFEVIERVMDAMTLEVPSSGQAEEIGTQQSQQPISLFDQSVQDNDLEMSGTSNSVKAKLPPLTVPRYLQAPFQIPPLFPFNRTSVYVLLSDSTPNRQPKSVILKGTSLHGPLSLEIPIATLTERGTTIHQLAARKATRELEDGRGWIFHVKNQDGKLLQEQFDGQFSDMVKREAVRLGTQYQVSGKWCSFVAIQDTDRNAQTREEGEESNGDGDEDDDGDEETDDFEELSFDEIAAPGAPALKKETRRGPLQTARKSTGGKAPRKQLASKAARKSAPSTAPVVKRQKVAVASLQAQGQPPPARQQAIQQTPLQMAQQQMLGLQQQNRRRLLMVPQEMMEAGMQPLAGAQMAGGMPTQTLTQRQMAQQQLAQQQQQMRARMQMQDQARMLQQSTTRSGRPFGVSATAMGGGFGTSSSGGLFGSANNTTPTTGSSLFGSSAPVSSGNGMFGGSSASSSSTGLFGSANRPAPVTGGSSFGRYASASSSGGLFGRPTNSSPSGGLFGSSSSPSSSGGLFGSANSSAFAQQPTSGGPFDLDNSEFNVLSTLSALQTFAGNWQWNPSLEGIVGFDPLTATAKIQLPGQYTQHMDVLATLCAVVFLKKKLASEKDSWELLVQKAEDWLRAQTGADVLELEKQVEEKLFLD</sequence>
<evidence type="ECO:0000313" key="9">
    <source>
        <dbReference type="EMBL" id="KKO99389.1"/>
    </source>
</evidence>
<dbReference type="EMBL" id="JOKZ01000331">
    <property type="protein sequence ID" value="KKO99389.1"/>
    <property type="molecule type" value="Genomic_DNA"/>
</dbReference>
<dbReference type="AlphaFoldDB" id="A0A0F9X434"/>
<dbReference type="Gene3D" id="3.40.50.410">
    <property type="entry name" value="von Willebrand factor, type A domain"/>
    <property type="match status" value="1"/>
</dbReference>
<protein>
    <submittedName>
        <fullName evidence="9">Uncharacterized protein</fullName>
    </submittedName>
</protein>
<dbReference type="GO" id="GO:0005643">
    <property type="term" value="C:nuclear pore"/>
    <property type="evidence" value="ECO:0007669"/>
    <property type="project" value="UniProtKB-SubCell"/>
</dbReference>
<dbReference type="GO" id="GO:0003677">
    <property type="term" value="F:DNA binding"/>
    <property type="evidence" value="ECO:0007669"/>
    <property type="project" value="InterPro"/>
</dbReference>
<feature type="region of interest" description="Disordered" evidence="6">
    <location>
        <begin position="685"/>
        <end position="770"/>
    </location>
</feature>
<dbReference type="Pfam" id="PF13634">
    <property type="entry name" value="Nucleoporin_FG"/>
    <property type="match status" value="1"/>
</dbReference>
<dbReference type="PANTHER" id="PTHR45737:SF6">
    <property type="entry name" value="VON WILLEBRAND FACTOR A DOMAIN-CONTAINING PROTEIN 5A"/>
    <property type="match status" value="1"/>
</dbReference>
<evidence type="ECO:0000256" key="5">
    <source>
        <dbReference type="ARBA" id="ARBA00023269"/>
    </source>
</evidence>
<evidence type="ECO:0000313" key="10">
    <source>
        <dbReference type="Proteomes" id="UP000034112"/>
    </source>
</evidence>
<keyword evidence="4" id="KW-0813">Transport</keyword>
<dbReference type="PROSITE" id="PS00322">
    <property type="entry name" value="HISTONE_H3_1"/>
    <property type="match status" value="1"/>
</dbReference>
<dbReference type="Proteomes" id="UP000034112">
    <property type="component" value="Unassembled WGS sequence"/>
</dbReference>
<gene>
    <name evidence="9" type="ORF">THAR02_08514</name>
</gene>
<dbReference type="InterPro" id="IPR000164">
    <property type="entry name" value="Histone_H3/CENP-A"/>
</dbReference>
<evidence type="ECO:0000256" key="1">
    <source>
        <dbReference type="ARBA" id="ARBA00004286"/>
    </source>
</evidence>
<dbReference type="InterPro" id="IPR036465">
    <property type="entry name" value="vWFA_dom_sf"/>
</dbReference>
<evidence type="ECO:0000256" key="2">
    <source>
        <dbReference type="ARBA" id="ARBA00004567"/>
    </source>
</evidence>
<dbReference type="SMART" id="SM00327">
    <property type="entry name" value="VWA"/>
    <property type="match status" value="1"/>
</dbReference>
<keyword evidence="4" id="KW-0653">Protein transport</keyword>
<dbReference type="SUPFAM" id="SSF53300">
    <property type="entry name" value="vWA-like"/>
    <property type="match status" value="1"/>
</dbReference>
<evidence type="ECO:0000259" key="8">
    <source>
        <dbReference type="PROSITE" id="PS51468"/>
    </source>
</evidence>
<organism evidence="9 10">
    <name type="scientific">Trichoderma harzianum</name>
    <name type="common">Hypocrea lixii</name>
    <dbReference type="NCBI Taxonomy" id="5544"/>
    <lineage>
        <taxon>Eukaryota</taxon>
        <taxon>Fungi</taxon>
        <taxon>Dikarya</taxon>
        <taxon>Ascomycota</taxon>
        <taxon>Pezizomycotina</taxon>
        <taxon>Sordariomycetes</taxon>
        <taxon>Hypocreomycetidae</taxon>
        <taxon>Hypocreales</taxon>
        <taxon>Hypocreaceae</taxon>
        <taxon>Trichoderma</taxon>
    </lineage>
</organism>
<dbReference type="PRINTS" id="PR00622">
    <property type="entry name" value="HISTONEH3"/>
</dbReference>
<dbReference type="PROSITE" id="PS50234">
    <property type="entry name" value="VWFA"/>
    <property type="match status" value="1"/>
</dbReference>
<dbReference type="InterPro" id="IPR002035">
    <property type="entry name" value="VWF_A"/>
</dbReference>
<accession>A0A0F9X434</accession>
<dbReference type="InterPro" id="IPR013694">
    <property type="entry name" value="VIT"/>
</dbReference>
<keyword evidence="5" id="KW-0238">DNA-binding</keyword>
<keyword evidence="3" id="KW-0158">Chromosome</keyword>
<keyword evidence="4" id="KW-0906">Nuclear pore complex</keyword>
<dbReference type="InterPro" id="IPR025574">
    <property type="entry name" value="Nucleoporin_FG_rpt"/>
</dbReference>
<keyword evidence="4" id="KW-0539">Nucleus</keyword>